<sequence length="61" mass="7249">MNRQAQDNIWKKIDTLINNFKRYDLEKRIQYVAKNAVNLGLMASQIQAIKDKVKKKKQTKK</sequence>
<accession>A0A6C0EUD2</accession>
<organism evidence="1">
    <name type="scientific">viral metagenome</name>
    <dbReference type="NCBI Taxonomy" id="1070528"/>
    <lineage>
        <taxon>unclassified sequences</taxon>
        <taxon>metagenomes</taxon>
        <taxon>organismal metagenomes</taxon>
    </lineage>
</organism>
<dbReference type="AlphaFoldDB" id="A0A6C0EUD2"/>
<evidence type="ECO:0000313" key="1">
    <source>
        <dbReference type="EMBL" id="QHT31949.1"/>
    </source>
</evidence>
<dbReference type="EMBL" id="MN738928">
    <property type="protein sequence ID" value="QHT31949.1"/>
    <property type="molecule type" value="Genomic_DNA"/>
</dbReference>
<protein>
    <submittedName>
        <fullName evidence="1">Uncharacterized protein</fullName>
    </submittedName>
</protein>
<proteinExistence type="predicted"/>
<name>A0A6C0EUD2_9ZZZZ</name>
<reference evidence="1" key="1">
    <citation type="journal article" date="2020" name="Nature">
        <title>Giant virus diversity and host interactions through global metagenomics.</title>
        <authorList>
            <person name="Schulz F."/>
            <person name="Roux S."/>
            <person name="Paez-Espino D."/>
            <person name="Jungbluth S."/>
            <person name="Walsh D.A."/>
            <person name="Denef V.J."/>
            <person name="McMahon K.D."/>
            <person name="Konstantinidis K.T."/>
            <person name="Eloe-Fadrosh E.A."/>
            <person name="Kyrpides N.C."/>
            <person name="Woyke T."/>
        </authorList>
    </citation>
    <scope>NUCLEOTIDE SEQUENCE</scope>
    <source>
        <strain evidence="1">GVMAG-M-3300009155-48</strain>
    </source>
</reference>